<proteinExistence type="predicted"/>
<keyword evidence="2" id="KW-1185">Reference proteome</keyword>
<evidence type="ECO:0008006" key="3">
    <source>
        <dbReference type="Google" id="ProtNLM"/>
    </source>
</evidence>
<gene>
    <name evidence="1" type="ORF">GCM10020366_48720</name>
</gene>
<accession>A0ABP6RWP2</accession>
<name>A0ABP6RWP2_9PSEU</name>
<protein>
    <recommendedName>
        <fullName evidence="3">Secreted protein</fullName>
    </recommendedName>
</protein>
<organism evidence="1 2">
    <name type="scientific">Saccharopolyspora gregorii</name>
    <dbReference type="NCBI Taxonomy" id="33914"/>
    <lineage>
        <taxon>Bacteria</taxon>
        <taxon>Bacillati</taxon>
        <taxon>Actinomycetota</taxon>
        <taxon>Actinomycetes</taxon>
        <taxon>Pseudonocardiales</taxon>
        <taxon>Pseudonocardiaceae</taxon>
        <taxon>Saccharopolyspora</taxon>
    </lineage>
</organism>
<reference evidence="2" key="1">
    <citation type="journal article" date="2019" name="Int. J. Syst. Evol. Microbiol.">
        <title>The Global Catalogue of Microorganisms (GCM) 10K type strain sequencing project: providing services to taxonomists for standard genome sequencing and annotation.</title>
        <authorList>
            <consortium name="The Broad Institute Genomics Platform"/>
            <consortium name="The Broad Institute Genome Sequencing Center for Infectious Disease"/>
            <person name="Wu L."/>
            <person name="Ma J."/>
        </authorList>
    </citation>
    <scope>NUCLEOTIDE SEQUENCE [LARGE SCALE GENOMIC DNA]</scope>
    <source>
        <strain evidence="2">JCM 9687</strain>
    </source>
</reference>
<dbReference type="EMBL" id="BAAAYK010000038">
    <property type="protein sequence ID" value="GAA3362107.1"/>
    <property type="molecule type" value="Genomic_DNA"/>
</dbReference>
<sequence length="75" mass="7484">MILMNTTAEQTTAAEPRSHVRRIAFAAIAVPALMVGLALPANAAELTPIAEALDTTVAATLSSLGAALDALGLAA</sequence>
<dbReference type="Proteomes" id="UP001500483">
    <property type="component" value="Unassembled WGS sequence"/>
</dbReference>
<evidence type="ECO:0000313" key="2">
    <source>
        <dbReference type="Proteomes" id="UP001500483"/>
    </source>
</evidence>
<comment type="caution">
    <text evidence="1">The sequence shown here is derived from an EMBL/GenBank/DDBJ whole genome shotgun (WGS) entry which is preliminary data.</text>
</comment>
<evidence type="ECO:0000313" key="1">
    <source>
        <dbReference type="EMBL" id="GAA3362107.1"/>
    </source>
</evidence>